<dbReference type="Pfam" id="PF04515">
    <property type="entry name" value="Choline_transpo"/>
    <property type="match status" value="1"/>
</dbReference>
<dbReference type="Proteomes" id="UP001152797">
    <property type="component" value="Unassembled WGS sequence"/>
</dbReference>
<comment type="function">
    <text evidence="6">Choline transporter.</text>
</comment>
<dbReference type="OrthoDB" id="445888at2759"/>
<comment type="caution">
    <text evidence="8">The sequence shown here is derived from an EMBL/GenBank/DDBJ whole genome shotgun (WGS) entry which is preliminary data.</text>
</comment>
<evidence type="ECO:0000313" key="10">
    <source>
        <dbReference type="Proteomes" id="UP001152797"/>
    </source>
</evidence>
<keyword evidence="9" id="KW-0808">Transferase</keyword>
<dbReference type="EMBL" id="CAMXCT020000414">
    <property type="protein sequence ID" value="CAL1131860.1"/>
    <property type="molecule type" value="Genomic_DNA"/>
</dbReference>
<feature type="transmembrane region" description="Helical" evidence="6">
    <location>
        <begin position="371"/>
        <end position="389"/>
    </location>
</feature>
<feature type="transmembrane region" description="Helical" evidence="6">
    <location>
        <begin position="410"/>
        <end position="431"/>
    </location>
</feature>
<feature type="transmembrane region" description="Helical" evidence="6">
    <location>
        <begin position="287"/>
        <end position="304"/>
    </location>
</feature>
<comment type="similarity">
    <text evidence="2 6">Belongs to the CTL (choline transporter-like) family.</text>
</comment>
<evidence type="ECO:0000256" key="3">
    <source>
        <dbReference type="ARBA" id="ARBA00022692"/>
    </source>
</evidence>
<dbReference type="PANTHER" id="PTHR12385">
    <property type="entry name" value="CHOLINE TRANSPORTER-LIKE (SLC FAMILY 44)"/>
    <property type="match status" value="1"/>
</dbReference>
<feature type="transmembrane region" description="Helical" evidence="6">
    <location>
        <begin position="576"/>
        <end position="595"/>
    </location>
</feature>
<name>A0A9P1FL53_9DINO</name>
<evidence type="ECO:0000256" key="1">
    <source>
        <dbReference type="ARBA" id="ARBA00004141"/>
    </source>
</evidence>
<keyword evidence="5 6" id="KW-0472">Membrane</keyword>
<keyword evidence="4 6" id="KW-1133">Transmembrane helix</keyword>
<proteinExistence type="inferred from homology"/>
<dbReference type="EMBL" id="CAMXCT030000414">
    <property type="protein sequence ID" value="CAL4765797.1"/>
    <property type="molecule type" value="Genomic_DNA"/>
</dbReference>
<evidence type="ECO:0000313" key="8">
    <source>
        <dbReference type="EMBL" id="CAI3978485.1"/>
    </source>
</evidence>
<evidence type="ECO:0000256" key="7">
    <source>
        <dbReference type="SAM" id="MobiDB-lite"/>
    </source>
</evidence>
<keyword evidence="3 6" id="KW-0812">Transmembrane</keyword>
<dbReference type="GO" id="GO:0005886">
    <property type="term" value="C:plasma membrane"/>
    <property type="evidence" value="ECO:0007669"/>
    <property type="project" value="UniProtKB-SubCell"/>
</dbReference>
<sequence>MYEIFNLKYFCLGEAEDTSEELDIAELRSTTSKESKVSKVSNVSNVPPQEASSSSSSSGDDAREGAPGFHLTHLRRLVRQRASTSLENPLDEGDRLKHPIRVQRSCTDVAWLGCFVACITALSVLSFAVRMPGQAESLPTLVAVHDSLAHTCGVEQMRHQPFAFICKDDGGNLNFTDILCLSSCPTNNSGQMCWSNTTQSFAEVAGYATKPAIPHILAWCRPVDNFLYVLVLEYANKVWGILSVGYTMLMFWRLSVPVLVTAVAGLFLSLCYVALLKDYAQTLSKLGIQLIVLVPFGWAAYLWYEHGNDAMLPCVALLVVGICVACCACSRMHEFDRAATCIKLSCSCVLQTPMLHFGPCVVLLFRVASSLAVLCCLITAHTGIFLDFFEHGSAMVRCSIEQREECLWDAALFALWNITWIWIQILFTASWEFAVAYLAAEWYLEGGFHEENHFQKGKIGLIQCCRQCHVWWALFRYHFGTMVKASVFIGILRPVRFVLGSLTAVARIEANPVAGIILCCCGCLVDVYEQYFERLSANAYIEVALSGANLETAAFEAGEVSARQTNTASNLNGTTFIFQLVGLALIWWAGYFIMWMRLGISECRLHMGLKMKSLYLYLCLYTLLMGK</sequence>
<reference evidence="9 10" key="2">
    <citation type="submission" date="2024-05" db="EMBL/GenBank/DDBJ databases">
        <authorList>
            <person name="Chen Y."/>
            <person name="Shah S."/>
            <person name="Dougan E. K."/>
            <person name="Thang M."/>
            <person name="Chan C."/>
        </authorList>
    </citation>
    <scope>NUCLEOTIDE SEQUENCE [LARGE SCALE GENOMIC DNA]</scope>
</reference>
<evidence type="ECO:0000313" key="9">
    <source>
        <dbReference type="EMBL" id="CAL4765797.1"/>
    </source>
</evidence>
<dbReference type="GO" id="GO:0022857">
    <property type="term" value="F:transmembrane transporter activity"/>
    <property type="evidence" value="ECO:0007669"/>
    <property type="project" value="UniProtKB-UniRule"/>
</dbReference>
<keyword evidence="10" id="KW-1185">Reference proteome</keyword>
<dbReference type="PANTHER" id="PTHR12385:SF98">
    <property type="entry name" value="CHOLINE TRANSPORTER-LIKE PROTEIN"/>
    <property type="match status" value="1"/>
</dbReference>
<feature type="transmembrane region" description="Helical" evidence="6">
    <location>
        <begin position="310"/>
        <end position="329"/>
    </location>
</feature>
<dbReference type="InterPro" id="IPR007603">
    <property type="entry name" value="Choline_transptr-like"/>
</dbReference>
<gene>
    <name evidence="8" type="ORF">C1SCF055_LOCUS6535</name>
</gene>
<feature type="transmembrane region" description="Helical" evidence="6">
    <location>
        <begin position="109"/>
        <end position="129"/>
    </location>
</feature>
<evidence type="ECO:0000256" key="2">
    <source>
        <dbReference type="ARBA" id="ARBA00007168"/>
    </source>
</evidence>
<feature type="transmembrane region" description="Helical" evidence="6">
    <location>
        <begin position="254"/>
        <end position="275"/>
    </location>
</feature>
<feature type="compositionally biased region" description="Low complexity" evidence="7">
    <location>
        <begin position="38"/>
        <end position="58"/>
    </location>
</feature>
<keyword evidence="9" id="KW-0418">Kinase</keyword>
<evidence type="ECO:0000256" key="4">
    <source>
        <dbReference type="ARBA" id="ARBA00022989"/>
    </source>
</evidence>
<accession>A0A9P1FL53</accession>
<organism evidence="8">
    <name type="scientific">Cladocopium goreaui</name>
    <dbReference type="NCBI Taxonomy" id="2562237"/>
    <lineage>
        <taxon>Eukaryota</taxon>
        <taxon>Sar</taxon>
        <taxon>Alveolata</taxon>
        <taxon>Dinophyceae</taxon>
        <taxon>Suessiales</taxon>
        <taxon>Symbiodiniaceae</taxon>
        <taxon>Cladocopium</taxon>
    </lineage>
</organism>
<evidence type="ECO:0000256" key="5">
    <source>
        <dbReference type="ARBA" id="ARBA00023136"/>
    </source>
</evidence>
<feature type="region of interest" description="Disordered" evidence="7">
    <location>
        <begin position="29"/>
        <end position="65"/>
    </location>
</feature>
<dbReference type="AlphaFoldDB" id="A0A9P1FL53"/>
<protein>
    <recommendedName>
        <fullName evidence="6">Choline transporter-like protein</fullName>
    </recommendedName>
</protein>
<evidence type="ECO:0000256" key="6">
    <source>
        <dbReference type="RuleBase" id="RU368066"/>
    </source>
</evidence>
<dbReference type="EMBL" id="CAMXCT010000414">
    <property type="protein sequence ID" value="CAI3978485.1"/>
    <property type="molecule type" value="Genomic_DNA"/>
</dbReference>
<comment type="subcellular location">
    <subcellularLocation>
        <location evidence="6">Cell membrane</location>
        <topology evidence="6">Multi-pass membrane protein</topology>
    </subcellularLocation>
    <subcellularLocation>
        <location evidence="1">Membrane</location>
        <topology evidence="1">Multi-pass membrane protein</topology>
    </subcellularLocation>
</comment>
<reference evidence="8" key="1">
    <citation type="submission" date="2022-10" db="EMBL/GenBank/DDBJ databases">
        <authorList>
            <person name="Chen Y."/>
            <person name="Dougan E. K."/>
            <person name="Chan C."/>
            <person name="Rhodes N."/>
            <person name="Thang M."/>
        </authorList>
    </citation>
    <scope>NUCLEOTIDE SEQUENCE</scope>
</reference>
<dbReference type="GO" id="GO:0016301">
    <property type="term" value="F:kinase activity"/>
    <property type="evidence" value="ECO:0007669"/>
    <property type="project" value="UniProtKB-KW"/>
</dbReference>